<gene>
    <name evidence="6 8" type="primary">hisC</name>
    <name evidence="8" type="ORF">CLIT_10c01660</name>
</gene>
<keyword evidence="6" id="KW-0028">Amino-acid biosynthesis</keyword>
<keyword evidence="6" id="KW-0368">Histidine biosynthesis</keyword>
<protein>
    <recommendedName>
        <fullName evidence="6">Histidinol-phosphate aminotransferase</fullName>
        <ecNumber evidence="6">2.6.1.9</ecNumber>
    </recommendedName>
    <alternativeName>
        <fullName evidence="6">Imidazole acetol-phosphate transaminase</fullName>
    </alternativeName>
</protein>
<dbReference type="STRING" id="1121324.CLIT_10c01660"/>
<dbReference type="Gene3D" id="3.40.640.10">
    <property type="entry name" value="Type I PLP-dependent aspartate aminotransferase-like (Major domain)"/>
    <property type="match status" value="1"/>
</dbReference>
<dbReference type="EC" id="2.6.1.9" evidence="6"/>
<evidence type="ECO:0000259" key="7">
    <source>
        <dbReference type="Pfam" id="PF00155"/>
    </source>
</evidence>
<comment type="similarity">
    <text evidence="6">Belongs to the class-II pyridoxal-phosphate-dependent aminotransferase family. Histidinol-phosphate aminotransferase subfamily.</text>
</comment>
<comment type="subunit">
    <text evidence="2 6">Homodimer.</text>
</comment>
<name>A0A069RED8_PEPLI</name>
<evidence type="ECO:0000256" key="6">
    <source>
        <dbReference type="HAMAP-Rule" id="MF_01023"/>
    </source>
</evidence>
<dbReference type="RefSeq" id="WP_038263683.1">
    <property type="nucleotide sequence ID" value="NZ_FSRH01000010.1"/>
</dbReference>
<comment type="caution">
    <text evidence="8">The sequence shown here is derived from an EMBL/GenBank/DDBJ whole genome shotgun (WGS) entry which is preliminary data.</text>
</comment>
<dbReference type="PANTHER" id="PTHR43643:SF3">
    <property type="entry name" value="HISTIDINOL-PHOSPHATE AMINOTRANSFERASE"/>
    <property type="match status" value="1"/>
</dbReference>
<feature type="modified residue" description="N6-(pyridoxal phosphate)lysine" evidence="6">
    <location>
        <position position="226"/>
    </location>
</feature>
<dbReference type="CDD" id="cd00609">
    <property type="entry name" value="AAT_like"/>
    <property type="match status" value="1"/>
</dbReference>
<evidence type="ECO:0000256" key="2">
    <source>
        <dbReference type="ARBA" id="ARBA00011738"/>
    </source>
</evidence>
<dbReference type="NCBIfam" id="TIGR01141">
    <property type="entry name" value="hisC"/>
    <property type="match status" value="1"/>
</dbReference>
<dbReference type="InterPro" id="IPR015422">
    <property type="entry name" value="PyrdxlP-dep_Trfase_small"/>
</dbReference>
<dbReference type="eggNOG" id="COG0079">
    <property type="taxonomic scope" value="Bacteria"/>
</dbReference>
<reference evidence="8 9" key="1">
    <citation type="submission" date="2014-03" db="EMBL/GenBank/DDBJ databases">
        <title>Genome sequence of Clostridium litorale W6, DSM 5388.</title>
        <authorList>
            <person name="Poehlein A."/>
            <person name="Jagirdar A."/>
            <person name="Khonsari B."/>
            <person name="Chibani C.M."/>
            <person name="Gutierrez Gutierrez D.A."/>
            <person name="Davydova E."/>
            <person name="Alghaithi H.S."/>
            <person name="Nair K.P."/>
            <person name="Dhamotharan K."/>
            <person name="Chandran L."/>
            <person name="G W."/>
            <person name="Daniel R."/>
        </authorList>
    </citation>
    <scope>NUCLEOTIDE SEQUENCE [LARGE SCALE GENOMIC DNA]</scope>
    <source>
        <strain evidence="8 9">W6</strain>
    </source>
</reference>
<dbReference type="SUPFAM" id="SSF53383">
    <property type="entry name" value="PLP-dependent transferases"/>
    <property type="match status" value="1"/>
</dbReference>
<accession>A0A069RED8</accession>
<proteinExistence type="inferred from homology"/>
<dbReference type="GO" id="GO:0000105">
    <property type="term" value="P:L-histidine biosynthetic process"/>
    <property type="evidence" value="ECO:0007669"/>
    <property type="project" value="UniProtKB-UniRule"/>
</dbReference>
<comment type="cofactor">
    <cofactor evidence="1 6">
        <name>pyridoxal 5'-phosphate</name>
        <dbReference type="ChEBI" id="CHEBI:597326"/>
    </cofactor>
</comment>
<dbReference type="EMBL" id="JJMM01000010">
    <property type="protein sequence ID" value="KDR95439.1"/>
    <property type="molecule type" value="Genomic_DNA"/>
</dbReference>
<dbReference type="GO" id="GO:0030170">
    <property type="term" value="F:pyridoxal phosphate binding"/>
    <property type="evidence" value="ECO:0007669"/>
    <property type="project" value="InterPro"/>
</dbReference>
<keyword evidence="3 6" id="KW-0032">Aminotransferase</keyword>
<comment type="catalytic activity">
    <reaction evidence="6">
        <text>L-histidinol phosphate + 2-oxoglutarate = 3-(imidazol-4-yl)-2-oxopropyl phosphate + L-glutamate</text>
        <dbReference type="Rhea" id="RHEA:23744"/>
        <dbReference type="ChEBI" id="CHEBI:16810"/>
        <dbReference type="ChEBI" id="CHEBI:29985"/>
        <dbReference type="ChEBI" id="CHEBI:57766"/>
        <dbReference type="ChEBI" id="CHEBI:57980"/>
        <dbReference type="EC" id="2.6.1.9"/>
    </reaction>
</comment>
<evidence type="ECO:0000256" key="4">
    <source>
        <dbReference type="ARBA" id="ARBA00022679"/>
    </source>
</evidence>
<dbReference type="HAMAP" id="MF_01023">
    <property type="entry name" value="HisC_aminotrans_2"/>
    <property type="match status" value="1"/>
</dbReference>
<evidence type="ECO:0000313" key="8">
    <source>
        <dbReference type="EMBL" id="KDR95439.1"/>
    </source>
</evidence>
<dbReference type="InterPro" id="IPR005861">
    <property type="entry name" value="HisP_aminotrans"/>
</dbReference>
<dbReference type="InterPro" id="IPR015421">
    <property type="entry name" value="PyrdxlP-dep_Trfase_major"/>
</dbReference>
<dbReference type="Pfam" id="PF00155">
    <property type="entry name" value="Aminotran_1_2"/>
    <property type="match status" value="1"/>
</dbReference>
<dbReference type="Proteomes" id="UP000027946">
    <property type="component" value="Unassembled WGS sequence"/>
</dbReference>
<keyword evidence="4 6" id="KW-0808">Transferase</keyword>
<dbReference type="InterPro" id="IPR015424">
    <property type="entry name" value="PyrdxlP-dep_Trfase"/>
</dbReference>
<evidence type="ECO:0000256" key="1">
    <source>
        <dbReference type="ARBA" id="ARBA00001933"/>
    </source>
</evidence>
<dbReference type="Gene3D" id="3.90.1150.10">
    <property type="entry name" value="Aspartate Aminotransferase, domain 1"/>
    <property type="match status" value="1"/>
</dbReference>
<keyword evidence="9" id="KW-1185">Reference proteome</keyword>
<dbReference type="AlphaFoldDB" id="A0A069RED8"/>
<evidence type="ECO:0000256" key="5">
    <source>
        <dbReference type="ARBA" id="ARBA00022898"/>
    </source>
</evidence>
<keyword evidence="5 6" id="KW-0663">Pyridoxal phosphate</keyword>
<organism evidence="8 9">
    <name type="scientific">Peptoclostridium litorale DSM 5388</name>
    <dbReference type="NCBI Taxonomy" id="1121324"/>
    <lineage>
        <taxon>Bacteria</taxon>
        <taxon>Bacillati</taxon>
        <taxon>Bacillota</taxon>
        <taxon>Clostridia</taxon>
        <taxon>Peptostreptococcales</taxon>
        <taxon>Peptoclostridiaceae</taxon>
        <taxon>Peptoclostridium</taxon>
    </lineage>
</organism>
<dbReference type="OrthoDB" id="9813612at2"/>
<dbReference type="PANTHER" id="PTHR43643">
    <property type="entry name" value="HISTIDINOL-PHOSPHATE AMINOTRANSFERASE 2"/>
    <property type="match status" value="1"/>
</dbReference>
<feature type="domain" description="Aminotransferase class I/classII large" evidence="7">
    <location>
        <begin position="33"/>
        <end position="358"/>
    </location>
</feature>
<evidence type="ECO:0000256" key="3">
    <source>
        <dbReference type="ARBA" id="ARBA00022576"/>
    </source>
</evidence>
<sequence>MEKNLFRKEIAEMRAYIPGKPIEDVKRELGIDDIVKLASNENPLGPSPKAVEAIREMAYNINIYPDGAARSLREDIAGMYEVDADQIFVGNGGEEILKLITGLFINPGDEAIMADPTFSLYESGVVHMGGTAVKLPLKDHKHDFEGFVSRVNDRTKLIFVCNPNNPTGNIMTSDEIEYLAKSIPEHVVLVLDEAYYEYAKRNRNYPESIDILRKRPNTIILRTFSKVAGLAGVRMGYALTSKDIAAEVGKIRGVFSVNLLAQAAGRAAIKDQEHIEKTVDLNYESMDMMERFFEDNNMEYIKSNANFVFANVGMDSKDVFQKLQQRGIIIRPGFLWNMDTWLRVSTGTLEQTQIFVSAMEDILKEK</sequence>
<dbReference type="InterPro" id="IPR050106">
    <property type="entry name" value="HistidinolP_aminotransfase"/>
</dbReference>
<dbReference type="GO" id="GO:0004400">
    <property type="term" value="F:histidinol-phosphate transaminase activity"/>
    <property type="evidence" value="ECO:0007669"/>
    <property type="project" value="UniProtKB-UniRule"/>
</dbReference>
<dbReference type="InterPro" id="IPR004839">
    <property type="entry name" value="Aminotransferase_I/II_large"/>
</dbReference>
<evidence type="ECO:0000313" key="9">
    <source>
        <dbReference type="Proteomes" id="UP000027946"/>
    </source>
</evidence>
<comment type="pathway">
    <text evidence="6">Amino-acid biosynthesis; L-histidine biosynthesis; L-histidine from 5-phospho-alpha-D-ribose 1-diphosphate: step 7/9.</text>
</comment>
<dbReference type="UniPathway" id="UPA00031">
    <property type="reaction ID" value="UER00012"/>
</dbReference>